<organism evidence="1 2">
    <name type="scientific">Scylla paramamosain</name>
    <name type="common">Mud crab</name>
    <dbReference type="NCBI Taxonomy" id="85552"/>
    <lineage>
        <taxon>Eukaryota</taxon>
        <taxon>Metazoa</taxon>
        <taxon>Ecdysozoa</taxon>
        <taxon>Arthropoda</taxon>
        <taxon>Crustacea</taxon>
        <taxon>Multicrustacea</taxon>
        <taxon>Malacostraca</taxon>
        <taxon>Eumalacostraca</taxon>
        <taxon>Eucarida</taxon>
        <taxon>Decapoda</taxon>
        <taxon>Pleocyemata</taxon>
        <taxon>Brachyura</taxon>
        <taxon>Eubrachyura</taxon>
        <taxon>Portunoidea</taxon>
        <taxon>Portunidae</taxon>
        <taxon>Portuninae</taxon>
        <taxon>Scylla</taxon>
    </lineage>
</organism>
<gene>
    <name evidence="1" type="ORF">O3P69_014484</name>
</gene>
<accession>A0AAW0TBK5</accession>
<comment type="caution">
    <text evidence="1">The sequence shown here is derived from an EMBL/GenBank/DDBJ whole genome shotgun (WGS) entry which is preliminary data.</text>
</comment>
<dbReference type="EMBL" id="JARAKH010000034">
    <property type="protein sequence ID" value="KAK8384950.1"/>
    <property type="molecule type" value="Genomic_DNA"/>
</dbReference>
<keyword evidence="2" id="KW-1185">Reference proteome</keyword>
<dbReference type="Proteomes" id="UP001487740">
    <property type="component" value="Unassembled WGS sequence"/>
</dbReference>
<name>A0AAW0TBK5_SCYPA</name>
<reference evidence="1 2" key="1">
    <citation type="submission" date="2023-03" db="EMBL/GenBank/DDBJ databases">
        <title>High-quality genome of Scylla paramamosain provides insights in environmental adaptation.</title>
        <authorList>
            <person name="Zhang L."/>
        </authorList>
    </citation>
    <scope>NUCLEOTIDE SEQUENCE [LARGE SCALE GENOMIC DNA]</scope>
    <source>
        <strain evidence="1">LZ_2023a</strain>
        <tissue evidence="1">Muscle</tissue>
    </source>
</reference>
<protein>
    <submittedName>
        <fullName evidence="1">Uncharacterized protein</fullName>
    </submittedName>
</protein>
<evidence type="ECO:0000313" key="2">
    <source>
        <dbReference type="Proteomes" id="UP001487740"/>
    </source>
</evidence>
<proteinExistence type="predicted"/>
<dbReference type="AlphaFoldDB" id="A0AAW0TBK5"/>
<sequence>MTVPLHNPPGRLTQLTLALLAALRDEKMTPESSAVSVPSPVFTEVTHHSCPPLRLLAFTWVRWRCFIAFVKTLIREENFWSSTKFIVSVVAVVAVVPALKYWHCGGRSGSTELAVQECLYLDSTHTRKLKISDPPVGRRTRRPLLLPPAAPRAAPRLAAPPGPLAEYKQGRKRLVVQGKRLTLIPISKVISSQRQVHELEGEDAVTQQASALVDSDLLPRGRTHVFCPGHGIADNG</sequence>
<evidence type="ECO:0000313" key="1">
    <source>
        <dbReference type="EMBL" id="KAK8384950.1"/>
    </source>
</evidence>